<feature type="transmembrane region" description="Helical" evidence="10">
    <location>
        <begin position="39"/>
        <end position="58"/>
    </location>
</feature>
<dbReference type="PANTHER" id="PTHR11351">
    <property type="entry name" value="ACYL-COA DESATURASE"/>
    <property type="match status" value="1"/>
</dbReference>
<feature type="transmembrane region" description="Helical" evidence="10">
    <location>
        <begin position="7"/>
        <end position="27"/>
    </location>
</feature>
<sequence length="301" mass="34201">MNSSNLYKAAVLVAVVGPLIATMYAIYLLWNRAVHWSDITLMLVLYTLVALGVTVGYHRMLTHRSFQPHPVVKFIFLVLGSMALEGPALEWTATHVKHHAQSDREGDPHSPVEGFFHAHLGWLFKDRMADPEIYCRHLLKDPIVMFVSRTFLLWVALSLLIPFAIGGWSGLLWGGLVRIFLAHHVTWSVNSVCHTFGKREFETNDQSRNEWLIGLLAMGEGWHNNHHAFPRSAFHGLHWWQFDLSGYLIWTLERIGLVSDVYRVSPEQLARRSTSTTKKVVVQPEQPVSVTAEQPVPVALD</sequence>
<reference evidence="12" key="1">
    <citation type="submission" date="2020-10" db="EMBL/GenBank/DDBJ databases">
        <title>Taxonomic study of unclassified bacteria belonging to the class Ktedonobacteria.</title>
        <authorList>
            <person name="Yabe S."/>
            <person name="Wang C.M."/>
            <person name="Zheng Y."/>
            <person name="Sakai Y."/>
            <person name="Cavaletti L."/>
            <person name="Monciardini P."/>
            <person name="Donadio S."/>
        </authorList>
    </citation>
    <scope>NUCLEOTIDE SEQUENCE</scope>
    <source>
        <strain evidence="12">ID150040</strain>
    </source>
</reference>
<dbReference type="Pfam" id="PF00487">
    <property type="entry name" value="FA_desaturase"/>
    <property type="match status" value="1"/>
</dbReference>
<dbReference type="GO" id="GO:0006631">
    <property type="term" value="P:fatty acid metabolic process"/>
    <property type="evidence" value="ECO:0007669"/>
    <property type="project" value="UniProtKB-KW"/>
</dbReference>
<dbReference type="InterPro" id="IPR015876">
    <property type="entry name" value="Acyl-CoA_DS"/>
</dbReference>
<keyword evidence="6" id="KW-0560">Oxidoreductase</keyword>
<dbReference type="CDD" id="cd03505">
    <property type="entry name" value="Delta9-FADS-like"/>
    <property type="match status" value="1"/>
</dbReference>
<evidence type="ECO:0000259" key="11">
    <source>
        <dbReference type="Pfam" id="PF00487"/>
    </source>
</evidence>
<dbReference type="PANTHER" id="PTHR11351:SF3">
    <property type="entry name" value="BLL4393 PROTEIN"/>
    <property type="match status" value="1"/>
</dbReference>
<keyword evidence="8" id="KW-0443">Lipid metabolism</keyword>
<dbReference type="GO" id="GO:0016020">
    <property type="term" value="C:membrane"/>
    <property type="evidence" value="ECO:0007669"/>
    <property type="project" value="UniProtKB-SubCell"/>
</dbReference>
<comment type="subcellular location">
    <subcellularLocation>
        <location evidence="1">Membrane</location>
        <topology evidence="1">Multi-pass membrane protein</topology>
    </subcellularLocation>
</comment>
<dbReference type="Proteomes" id="UP000597444">
    <property type="component" value="Unassembled WGS sequence"/>
</dbReference>
<evidence type="ECO:0000313" key="12">
    <source>
        <dbReference type="EMBL" id="GHO96808.1"/>
    </source>
</evidence>
<dbReference type="PRINTS" id="PR00075">
    <property type="entry name" value="FACDDSATRASE"/>
</dbReference>
<evidence type="ECO:0000256" key="9">
    <source>
        <dbReference type="ARBA" id="ARBA00023136"/>
    </source>
</evidence>
<evidence type="ECO:0000256" key="2">
    <source>
        <dbReference type="ARBA" id="ARBA00008749"/>
    </source>
</evidence>
<evidence type="ECO:0000256" key="1">
    <source>
        <dbReference type="ARBA" id="ARBA00004141"/>
    </source>
</evidence>
<keyword evidence="9 10" id="KW-0472">Membrane</keyword>
<evidence type="ECO:0000256" key="6">
    <source>
        <dbReference type="ARBA" id="ARBA00023002"/>
    </source>
</evidence>
<keyword evidence="13" id="KW-1185">Reference proteome</keyword>
<evidence type="ECO:0000256" key="5">
    <source>
        <dbReference type="ARBA" id="ARBA00022989"/>
    </source>
</evidence>
<evidence type="ECO:0000256" key="7">
    <source>
        <dbReference type="ARBA" id="ARBA00023004"/>
    </source>
</evidence>
<keyword evidence="4" id="KW-0276">Fatty acid metabolism</keyword>
<gene>
    <name evidence="12" type="ORF">KSF_068560</name>
</gene>
<evidence type="ECO:0000256" key="10">
    <source>
        <dbReference type="SAM" id="Phobius"/>
    </source>
</evidence>
<evidence type="ECO:0000313" key="13">
    <source>
        <dbReference type="Proteomes" id="UP000597444"/>
    </source>
</evidence>
<protein>
    <submittedName>
        <fullName evidence="12">Stearoyl-CoA 9-desaturase</fullName>
    </submittedName>
</protein>
<accession>A0A8J3IQL5</accession>
<feature type="domain" description="Fatty acid desaturase" evidence="11">
    <location>
        <begin position="40"/>
        <end position="242"/>
    </location>
</feature>
<feature type="transmembrane region" description="Helical" evidence="10">
    <location>
        <begin position="151"/>
        <end position="173"/>
    </location>
</feature>
<keyword evidence="3 10" id="KW-0812">Transmembrane</keyword>
<comment type="similarity">
    <text evidence="2">Belongs to the fatty acid desaturase type 2 family.</text>
</comment>
<name>A0A8J3IQL5_9CHLR</name>
<dbReference type="GO" id="GO:0016717">
    <property type="term" value="F:oxidoreductase activity, acting on paired donors, with oxidation of a pair of donors resulting in the reduction of molecular oxygen to two molecules of water"/>
    <property type="evidence" value="ECO:0007669"/>
    <property type="project" value="InterPro"/>
</dbReference>
<dbReference type="AlphaFoldDB" id="A0A8J3IQL5"/>
<organism evidence="12 13">
    <name type="scientific">Reticulibacter mediterranei</name>
    <dbReference type="NCBI Taxonomy" id="2778369"/>
    <lineage>
        <taxon>Bacteria</taxon>
        <taxon>Bacillati</taxon>
        <taxon>Chloroflexota</taxon>
        <taxon>Ktedonobacteria</taxon>
        <taxon>Ktedonobacterales</taxon>
        <taxon>Reticulibacteraceae</taxon>
        <taxon>Reticulibacter</taxon>
    </lineage>
</organism>
<dbReference type="InterPro" id="IPR005804">
    <property type="entry name" value="FA_desaturase_dom"/>
</dbReference>
<keyword evidence="7" id="KW-0408">Iron</keyword>
<comment type="caution">
    <text evidence="12">The sequence shown here is derived from an EMBL/GenBank/DDBJ whole genome shotgun (WGS) entry which is preliminary data.</text>
</comment>
<evidence type="ECO:0000256" key="8">
    <source>
        <dbReference type="ARBA" id="ARBA00023098"/>
    </source>
</evidence>
<dbReference type="RefSeq" id="WP_220207406.1">
    <property type="nucleotide sequence ID" value="NZ_BNJK01000001.1"/>
</dbReference>
<keyword evidence="5 10" id="KW-1133">Transmembrane helix</keyword>
<proteinExistence type="inferred from homology"/>
<evidence type="ECO:0000256" key="4">
    <source>
        <dbReference type="ARBA" id="ARBA00022832"/>
    </source>
</evidence>
<evidence type="ECO:0000256" key="3">
    <source>
        <dbReference type="ARBA" id="ARBA00022692"/>
    </source>
</evidence>
<dbReference type="EMBL" id="BNJK01000001">
    <property type="protein sequence ID" value="GHO96808.1"/>
    <property type="molecule type" value="Genomic_DNA"/>
</dbReference>